<proteinExistence type="inferred from homology"/>
<comment type="subcellular location">
    <subcellularLocation>
        <location evidence="3 16">Cytoplasm</location>
    </subcellularLocation>
</comment>
<evidence type="ECO:0000256" key="16">
    <source>
        <dbReference type="HAMAP-Rule" id="MF_01274"/>
    </source>
</evidence>
<keyword evidence="12 16" id="KW-0630">Potassium</keyword>
<name>I2Q6B1_9BACT</name>
<evidence type="ECO:0000256" key="4">
    <source>
        <dbReference type="ARBA" id="ARBA00005225"/>
    </source>
</evidence>
<dbReference type="OrthoDB" id="9804707at2"/>
<comment type="cofactor">
    <cofactor evidence="2">
        <name>K(+)</name>
        <dbReference type="ChEBI" id="CHEBI:29103"/>
    </cofactor>
</comment>
<feature type="binding site" evidence="16">
    <location>
        <begin position="7"/>
        <end position="14"/>
    </location>
    <ligand>
        <name>ATP</name>
        <dbReference type="ChEBI" id="CHEBI:30616"/>
    </ligand>
</feature>
<gene>
    <name evidence="16" type="primary">coaX</name>
    <name evidence="17" type="ORF">DesU5LDRAFT_3698</name>
</gene>
<accession>I2Q6B1</accession>
<keyword evidence="10 16" id="KW-0418">Kinase</keyword>
<comment type="subunit">
    <text evidence="5 16">Homodimer.</text>
</comment>
<comment type="catalytic activity">
    <reaction evidence="1 16">
        <text>(R)-pantothenate + ATP = (R)-4'-phosphopantothenate + ADP + H(+)</text>
        <dbReference type="Rhea" id="RHEA:16373"/>
        <dbReference type="ChEBI" id="CHEBI:10986"/>
        <dbReference type="ChEBI" id="CHEBI:15378"/>
        <dbReference type="ChEBI" id="CHEBI:29032"/>
        <dbReference type="ChEBI" id="CHEBI:30616"/>
        <dbReference type="ChEBI" id="CHEBI:456216"/>
        <dbReference type="EC" id="2.7.1.33"/>
    </reaction>
</comment>
<keyword evidence="16" id="KW-0479">Metal-binding</keyword>
<evidence type="ECO:0000256" key="11">
    <source>
        <dbReference type="ARBA" id="ARBA00022840"/>
    </source>
</evidence>
<organism evidence="17">
    <name type="scientific">Desulfovibrio sp. U5L</name>
    <dbReference type="NCBI Taxonomy" id="596152"/>
    <lineage>
        <taxon>Bacteria</taxon>
        <taxon>Pseudomonadati</taxon>
        <taxon>Thermodesulfobacteriota</taxon>
        <taxon>Desulfovibrionia</taxon>
        <taxon>Desulfovibrionales</taxon>
        <taxon>Desulfovibrionaceae</taxon>
        <taxon>Desulfovibrio</taxon>
    </lineage>
</organism>
<evidence type="ECO:0000256" key="5">
    <source>
        <dbReference type="ARBA" id="ARBA00011738"/>
    </source>
</evidence>
<evidence type="ECO:0000256" key="2">
    <source>
        <dbReference type="ARBA" id="ARBA00001958"/>
    </source>
</evidence>
<evidence type="ECO:0000256" key="7">
    <source>
        <dbReference type="ARBA" id="ARBA00022490"/>
    </source>
</evidence>
<dbReference type="SUPFAM" id="SSF53067">
    <property type="entry name" value="Actin-like ATPase domain"/>
    <property type="match status" value="2"/>
</dbReference>
<dbReference type="GO" id="GO:0015937">
    <property type="term" value="P:coenzyme A biosynthetic process"/>
    <property type="evidence" value="ECO:0007669"/>
    <property type="project" value="UniProtKB-UniRule"/>
</dbReference>
<keyword evidence="7 16" id="KW-0963">Cytoplasm</keyword>
<feature type="binding site" evidence="16">
    <location>
        <position position="134"/>
    </location>
    <ligand>
        <name>ATP</name>
        <dbReference type="ChEBI" id="CHEBI:30616"/>
    </ligand>
</feature>
<keyword evidence="8 16" id="KW-0808">Transferase</keyword>
<evidence type="ECO:0000256" key="12">
    <source>
        <dbReference type="ARBA" id="ARBA00022958"/>
    </source>
</evidence>
<protein>
    <recommendedName>
        <fullName evidence="15 16">Type III pantothenate kinase</fullName>
        <ecNumber evidence="6 16">2.7.1.33</ecNumber>
    </recommendedName>
    <alternativeName>
        <fullName evidence="16">PanK-III</fullName>
    </alternativeName>
    <alternativeName>
        <fullName evidence="16">Pantothenic acid kinase</fullName>
    </alternativeName>
</protein>
<dbReference type="HAMAP" id="MF_01274">
    <property type="entry name" value="Pantothen_kinase_3"/>
    <property type="match status" value="1"/>
</dbReference>
<comment type="similarity">
    <text evidence="14 16">Belongs to the type III pantothenate kinase family.</text>
</comment>
<dbReference type="EMBL" id="JH600068">
    <property type="protein sequence ID" value="EIG55317.1"/>
    <property type="molecule type" value="Genomic_DNA"/>
</dbReference>
<evidence type="ECO:0000256" key="6">
    <source>
        <dbReference type="ARBA" id="ARBA00012102"/>
    </source>
</evidence>
<sequence>MPAILIDVGNTNIKFGLAERTGLTASFALPTDRSATPDSLGLAMATALSFHGCRPADVEAGLASSVVPPLNPVLERAVSRYLGVRLKFVPADVPVPLKNLYGRPHEVGADRLVTAFAGRRAVSARSVIVVDFGTATNFDCVTDDAFLGGLICPGMMTSLSGLVQKTAKLPHVALDPGDGALSIGRSTAECINQGFVFGFADMVQGVTARLKAHLGGEVQVLATGGFAEKLAPICPVIRDVRPELLLDGLRQLWLGQTRAGAGRKNRLSSSGVR</sequence>
<evidence type="ECO:0000256" key="1">
    <source>
        <dbReference type="ARBA" id="ARBA00001206"/>
    </source>
</evidence>
<keyword evidence="13 16" id="KW-0173">Coenzyme A biosynthesis</keyword>
<comment type="cofactor">
    <cofactor evidence="16">
        <name>NH4(+)</name>
        <dbReference type="ChEBI" id="CHEBI:28938"/>
    </cofactor>
    <cofactor evidence="16">
        <name>K(+)</name>
        <dbReference type="ChEBI" id="CHEBI:29103"/>
    </cofactor>
    <text evidence="16">A monovalent cation. Ammonium or potassium.</text>
</comment>
<comment type="pathway">
    <text evidence="4 16">Cofactor biosynthesis; coenzyme A biosynthesis; CoA from (R)-pantothenate: step 1/5.</text>
</comment>
<feature type="binding site" evidence="16">
    <location>
        <position position="101"/>
    </location>
    <ligand>
        <name>substrate</name>
    </ligand>
</feature>
<dbReference type="Gene3D" id="3.30.420.40">
    <property type="match status" value="2"/>
</dbReference>
<evidence type="ECO:0000256" key="14">
    <source>
        <dbReference type="ARBA" id="ARBA00038036"/>
    </source>
</evidence>
<dbReference type="eggNOG" id="COG1521">
    <property type="taxonomic scope" value="Bacteria"/>
</dbReference>
<keyword evidence="9 16" id="KW-0547">Nucleotide-binding</keyword>
<feature type="binding site" evidence="16">
    <location>
        <position position="187"/>
    </location>
    <ligand>
        <name>substrate</name>
    </ligand>
</feature>
<evidence type="ECO:0000313" key="17">
    <source>
        <dbReference type="EMBL" id="EIG55317.1"/>
    </source>
</evidence>
<dbReference type="GO" id="GO:0046872">
    <property type="term" value="F:metal ion binding"/>
    <property type="evidence" value="ECO:0007669"/>
    <property type="project" value="UniProtKB-KW"/>
</dbReference>
<dbReference type="AlphaFoldDB" id="I2Q6B1"/>
<feature type="binding site" evidence="16">
    <location>
        <begin position="108"/>
        <end position="111"/>
    </location>
    <ligand>
        <name>substrate</name>
    </ligand>
</feature>
<dbReference type="InterPro" id="IPR004619">
    <property type="entry name" value="Type_III_PanK"/>
</dbReference>
<dbReference type="InterPro" id="IPR043129">
    <property type="entry name" value="ATPase_NBD"/>
</dbReference>
<dbReference type="NCBIfam" id="NF009855">
    <property type="entry name" value="PRK13321.1"/>
    <property type="match status" value="1"/>
</dbReference>
<evidence type="ECO:0000256" key="9">
    <source>
        <dbReference type="ARBA" id="ARBA00022741"/>
    </source>
</evidence>
<evidence type="ECO:0000256" key="13">
    <source>
        <dbReference type="ARBA" id="ARBA00022993"/>
    </source>
</evidence>
<feature type="active site" description="Proton acceptor" evidence="16">
    <location>
        <position position="110"/>
    </location>
</feature>
<dbReference type="CDD" id="cd24015">
    <property type="entry name" value="ASKHA_NBD_PanK-III"/>
    <property type="match status" value="1"/>
</dbReference>
<dbReference type="GO" id="GO:0005737">
    <property type="term" value="C:cytoplasm"/>
    <property type="evidence" value="ECO:0007669"/>
    <property type="project" value="UniProtKB-SubCell"/>
</dbReference>
<dbReference type="GO" id="GO:0004594">
    <property type="term" value="F:pantothenate kinase activity"/>
    <property type="evidence" value="ECO:0007669"/>
    <property type="project" value="UniProtKB-UniRule"/>
</dbReference>
<dbReference type="UniPathway" id="UPA00241">
    <property type="reaction ID" value="UER00352"/>
</dbReference>
<feature type="binding site" evidence="16">
    <location>
        <position position="131"/>
    </location>
    <ligand>
        <name>K(+)</name>
        <dbReference type="ChEBI" id="CHEBI:29103"/>
    </ligand>
</feature>
<dbReference type="Pfam" id="PF03309">
    <property type="entry name" value="Pan_kinase"/>
    <property type="match status" value="1"/>
</dbReference>
<dbReference type="EC" id="2.7.1.33" evidence="6 16"/>
<evidence type="ECO:0000256" key="3">
    <source>
        <dbReference type="ARBA" id="ARBA00004496"/>
    </source>
</evidence>
<evidence type="ECO:0000256" key="8">
    <source>
        <dbReference type="ARBA" id="ARBA00022679"/>
    </source>
</evidence>
<dbReference type="PANTHER" id="PTHR34265:SF1">
    <property type="entry name" value="TYPE III PANTOTHENATE KINASE"/>
    <property type="match status" value="1"/>
</dbReference>
<dbReference type="HOGENOM" id="CLU_066627_1_0_7"/>
<dbReference type="PANTHER" id="PTHR34265">
    <property type="entry name" value="TYPE III PANTOTHENATE KINASE"/>
    <property type="match status" value="1"/>
</dbReference>
<comment type="function">
    <text evidence="16">Catalyzes the phosphorylation of pantothenate (Pan), the first step in CoA biosynthesis.</text>
</comment>
<dbReference type="STRING" id="596152.DesU5LDRAFT_3698"/>
<evidence type="ECO:0000256" key="15">
    <source>
        <dbReference type="ARBA" id="ARBA00040883"/>
    </source>
</evidence>
<dbReference type="NCBIfam" id="TIGR00671">
    <property type="entry name" value="baf"/>
    <property type="match status" value="1"/>
</dbReference>
<keyword evidence="11 16" id="KW-0067">ATP-binding</keyword>
<evidence type="ECO:0000256" key="10">
    <source>
        <dbReference type="ARBA" id="ARBA00022777"/>
    </source>
</evidence>
<dbReference type="GO" id="GO:0005524">
    <property type="term" value="F:ATP binding"/>
    <property type="evidence" value="ECO:0007669"/>
    <property type="project" value="UniProtKB-UniRule"/>
</dbReference>
<reference evidence="17" key="1">
    <citation type="submission" date="2011-11" db="EMBL/GenBank/DDBJ databases">
        <title>Improved High-Quality Draft sequence of Desulfovibrio sp. U5L.</title>
        <authorList>
            <consortium name="US DOE Joint Genome Institute"/>
            <person name="Lucas S."/>
            <person name="Han J."/>
            <person name="Lapidus A."/>
            <person name="Cheng J.-F."/>
            <person name="Goodwin L."/>
            <person name="Pitluck S."/>
            <person name="Peters L."/>
            <person name="Ovchinnikova G."/>
            <person name="Held B."/>
            <person name="Detter J.C."/>
            <person name="Han C."/>
            <person name="Tapia R."/>
            <person name="Land M."/>
            <person name="Hauser L."/>
            <person name="Kyrpides N."/>
            <person name="Ivanova N."/>
            <person name="Pagani I."/>
            <person name="Gabster J."/>
            <person name="Walker C."/>
            <person name="Stolyar S."/>
            <person name="Stahl D."/>
            <person name="Arkin A."/>
            <person name="Dehal P."/>
            <person name="Hazen T."/>
            <person name="Woyke T."/>
        </authorList>
    </citation>
    <scope>NUCLEOTIDE SEQUENCE [LARGE SCALE GENOMIC DNA]</scope>
    <source>
        <strain evidence="17">U5L</strain>
    </source>
</reference>